<feature type="compositionally biased region" description="Basic and acidic residues" evidence="1">
    <location>
        <begin position="20"/>
        <end position="44"/>
    </location>
</feature>
<proteinExistence type="predicted"/>
<protein>
    <submittedName>
        <fullName evidence="2">Uncharacterized protein</fullName>
    </submittedName>
</protein>
<accession>A0A4U0WMZ9</accession>
<gene>
    <name evidence="2" type="ORF">B0A49_08780</name>
</gene>
<name>A0A4U0WMZ9_9PEZI</name>
<comment type="caution">
    <text evidence="2">The sequence shown here is derived from an EMBL/GenBank/DDBJ whole genome shotgun (WGS) entry which is preliminary data.</text>
</comment>
<feature type="compositionally biased region" description="Polar residues" evidence="1">
    <location>
        <begin position="61"/>
        <end position="70"/>
    </location>
</feature>
<evidence type="ECO:0000313" key="2">
    <source>
        <dbReference type="EMBL" id="TKA62985.1"/>
    </source>
</evidence>
<dbReference type="Proteomes" id="UP000308768">
    <property type="component" value="Unassembled WGS sequence"/>
</dbReference>
<dbReference type="EMBL" id="NAJN01001470">
    <property type="protein sequence ID" value="TKA62985.1"/>
    <property type="molecule type" value="Genomic_DNA"/>
</dbReference>
<evidence type="ECO:0000313" key="3">
    <source>
        <dbReference type="Proteomes" id="UP000308768"/>
    </source>
</evidence>
<feature type="compositionally biased region" description="Basic and acidic residues" evidence="1">
    <location>
        <begin position="122"/>
        <end position="135"/>
    </location>
</feature>
<evidence type="ECO:0000256" key="1">
    <source>
        <dbReference type="SAM" id="MobiDB-lite"/>
    </source>
</evidence>
<reference evidence="2 3" key="1">
    <citation type="submission" date="2017-03" db="EMBL/GenBank/DDBJ databases">
        <title>Genomes of endolithic fungi from Antarctica.</title>
        <authorList>
            <person name="Coleine C."/>
            <person name="Masonjones S."/>
            <person name="Stajich J.E."/>
        </authorList>
    </citation>
    <scope>NUCLEOTIDE SEQUENCE [LARGE SCALE GENOMIC DNA]</scope>
    <source>
        <strain evidence="2 3">CCFEE 5187</strain>
    </source>
</reference>
<sequence length="227" mass="25069">MKTEELGLPPLLPLPPGIAIKEEKPAIAHEQKEGEESNAETEKRTRVKVKAPSVAPLASMVSGNESTRTTPRFEDLVSERAPSVLVQFNSNFAPAPRSTPPGHTLDRLRAGKTDPLSTTDTGKQDDKDESAEHSDAPATLESILVSSRTKREEVLLEALHAREQTPKETTIQVLVFFEILSEFLDQSSSTATPAIDVFTRVPIYQVRQSTIEQLQRSHQHASQLLHH</sequence>
<keyword evidence="3" id="KW-1185">Reference proteome</keyword>
<feature type="region of interest" description="Disordered" evidence="1">
    <location>
        <begin position="1"/>
        <end position="73"/>
    </location>
</feature>
<organism evidence="2 3">
    <name type="scientific">Cryomyces minteri</name>
    <dbReference type="NCBI Taxonomy" id="331657"/>
    <lineage>
        <taxon>Eukaryota</taxon>
        <taxon>Fungi</taxon>
        <taxon>Dikarya</taxon>
        <taxon>Ascomycota</taxon>
        <taxon>Pezizomycotina</taxon>
        <taxon>Dothideomycetes</taxon>
        <taxon>Dothideomycetes incertae sedis</taxon>
        <taxon>Cryomyces</taxon>
    </lineage>
</organism>
<dbReference type="AlphaFoldDB" id="A0A4U0WMZ9"/>
<feature type="region of interest" description="Disordered" evidence="1">
    <location>
        <begin position="90"/>
        <end position="139"/>
    </location>
</feature>